<reference evidence="1 2" key="2">
    <citation type="journal article" date="2022" name="Mol. Ecol. Resour.">
        <title>The genomes of chicory, endive, great burdock and yacon provide insights into Asteraceae paleo-polyploidization history and plant inulin production.</title>
        <authorList>
            <person name="Fan W."/>
            <person name="Wang S."/>
            <person name="Wang H."/>
            <person name="Wang A."/>
            <person name="Jiang F."/>
            <person name="Liu H."/>
            <person name="Zhao H."/>
            <person name="Xu D."/>
            <person name="Zhang Y."/>
        </authorList>
    </citation>
    <scope>NUCLEOTIDE SEQUENCE [LARGE SCALE GENOMIC DNA]</scope>
    <source>
        <strain evidence="2">cv. Niubang</strain>
    </source>
</reference>
<dbReference type="EMBL" id="CM042049">
    <property type="protein sequence ID" value="KAI3746546.1"/>
    <property type="molecule type" value="Genomic_DNA"/>
</dbReference>
<evidence type="ECO:0000313" key="2">
    <source>
        <dbReference type="Proteomes" id="UP001055879"/>
    </source>
</evidence>
<name>A0ACB9DJW3_ARCLA</name>
<accession>A0ACB9DJW3</accession>
<keyword evidence="2" id="KW-1185">Reference proteome</keyword>
<organism evidence="1 2">
    <name type="scientific">Arctium lappa</name>
    <name type="common">Greater burdock</name>
    <name type="synonym">Lappa major</name>
    <dbReference type="NCBI Taxonomy" id="4217"/>
    <lineage>
        <taxon>Eukaryota</taxon>
        <taxon>Viridiplantae</taxon>
        <taxon>Streptophyta</taxon>
        <taxon>Embryophyta</taxon>
        <taxon>Tracheophyta</taxon>
        <taxon>Spermatophyta</taxon>
        <taxon>Magnoliopsida</taxon>
        <taxon>eudicotyledons</taxon>
        <taxon>Gunneridae</taxon>
        <taxon>Pentapetalae</taxon>
        <taxon>asterids</taxon>
        <taxon>campanulids</taxon>
        <taxon>Asterales</taxon>
        <taxon>Asteraceae</taxon>
        <taxon>Carduoideae</taxon>
        <taxon>Cardueae</taxon>
        <taxon>Arctiinae</taxon>
        <taxon>Arctium</taxon>
    </lineage>
</organism>
<reference evidence="2" key="1">
    <citation type="journal article" date="2022" name="Mol. Ecol. Resour.">
        <title>The genomes of chicory, endive, great burdock and yacon provide insights into Asteraceae palaeo-polyploidization history and plant inulin production.</title>
        <authorList>
            <person name="Fan W."/>
            <person name="Wang S."/>
            <person name="Wang H."/>
            <person name="Wang A."/>
            <person name="Jiang F."/>
            <person name="Liu H."/>
            <person name="Zhao H."/>
            <person name="Xu D."/>
            <person name="Zhang Y."/>
        </authorList>
    </citation>
    <scope>NUCLEOTIDE SEQUENCE [LARGE SCALE GENOMIC DNA]</scope>
    <source>
        <strain evidence="2">cv. Niubang</strain>
    </source>
</reference>
<protein>
    <submittedName>
        <fullName evidence="1">Uncharacterized protein</fullName>
    </submittedName>
</protein>
<comment type="caution">
    <text evidence="1">The sequence shown here is derived from an EMBL/GenBank/DDBJ whole genome shotgun (WGS) entry which is preliminary data.</text>
</comment>
<gene>
    <name evidence="1" type="ORF">L6452_08980</name>
</gene>
<evidence type="ECO:0000313" key="1">
    <source>
        <dbReference type="EMBL" id="KAI3746546.1"/>
    </source>
</evidence>
<sequence length="162" mass="17794">MKIKKVSPSPCSGAQSLFEILPPHKGQSKDPTYLSGRDGIVQQGLCPKIKVYFRMPKGHGTPFEIIFRHSSRSTMNLPCKIVNPILLGEAAGVGRMKDVDSMAMPQGLIWLGNLLLKLSSACIYFKLAAVLICSRLQWHQTLLVLVVYSCSSIGCCCLDDLQ</sequence>
<proteinExistence type="predicted"/>
<dbReference type="Proteomes" id="UP001055879">
    <property type="component" value="Linkage Group LG03"/>
</dbReference>